<evidence type="ECO:0000313" key="4">
    <source>
        <dbReference type="Proteomes" id="UP001231941"/>
    </source>
</evidence>
<accession>A0ABT9J068</accession>
<comment type="caution">
    <text evidence="3">The sequence shown here is derived from an EMBL/GenBank/DDBJ whole genome shotgun (WGS) entry which is preliminary data.</text>
</comment>
<evidence type="ECO:0000256" key="1">
    <source>
        <dbReference type="PROSITE-ProRule" id="PRU00703"/>
    </source>
</evidence>
<organism evidence="3 4">
    <name type="scientific">Chengkuizengella axinellae</name>
    <dbReference type="NCBI Taxonomy" id="3064388"/>
    <lineage>
        <taxon>Bacteria</taxon>
        <taxon>Bacillati</taxon>
        <taxon>Bacillota</taxon>
        <taxon>Bacilli</taxon>
        <taxon>Bacillales</taxon>
        <taxon>Paenibacillaceae</taxon>
        <taxon>Chengkuizengella</taxon>
    </lineage>
</organism>
<dbReference type="InterPro" id="IPR000644">
    <property type="entry name" value="CBS_dom"/>
</dbReference>
<reference evidence="3 4" key="1">
    <citation type="submission" date="2023-08" db="EMBL/GenBank/DDBJ databases">
        <authorList>
            <person name="Park J.-S."/>
        </authorList>
    </citation>
    <scope>NUCLEOTIDE SEQUENCE [LARGE SCALE GENOMIC DNA]</scope>
    <source>
        <strain evidence="3 4">2205SS18-9</strain>
    </source>
</reference>
<sequence length="252" mass="28981">MENIIANMSNKIERFEAAFNRIHHTLTRLVSRSNEHAPYREVLNRAKSRHKTVKIHYDSLVQFGHLRNAIVHQKIREGFYIAEPHEEVVEHIEHISELILNPPNALSIASQPVISFTPQSSLREILSTIDRVGYSQFPIYDEKGFVGLLTEGGIAKWLSRNITKTTISIDYVTAFDILPLEKEHNVHFMGRKNSIYDLEEIFDKSFENNKKLEAILITEHGKKTQKAIGIVTSWDLVQIDHTFVSLASQTLR</sequence>
<dbReference type="RefSeq" id="WP_305992278.1">
    <property type="nucleotide sequence ID" value="NZ_JAVAMP010000005.1"/>
</dbReference>
<dbReference type="SUPFAM" id="SSF54631">
    <property type="entry name" value="CBS-domain pair"/>
    <property type="match status" value="1"/>
</dbReference>
<dbReference type="InterPro" id="IPR046342">
    <property type="entry name" value="CBS_dom_sf"/>
</dbReference>
<gene>
    <name evidence="3" type="ORF">Q5Y73_12685</name>
</gene>
<proteinExistence type="predicted"/>
<dbReference type="Gene3D" id="3.10.580.10">
    <property type="entry name" value="CBS-domain"/>
    <property type="match status" value="1"/>
</dbReference>
<feature type="domain" description="CBS" evidence="2">
    <location>
        <begin position="109"/>
        <end position="165"/>
    </location>
</feature>
<dbReference type="Pfam" id="PF00571">
    <property type="entry name" value="CBS"/>
    <property type="match status" value="1"/>
</dbReference>
<evidence type="ECO:0000313" key="3">
    <source>
        <dbReference type="EMBL" id="MDP5274968.1"/>
    </source>
</evidence>
<dbReference type="Proteomes" id="UP001231941">
    <property type="component" value="Unassembled WGS sequence"/>
</dbReference>
<dbReference type="EMBL" id="JAVAMP010000005">
    <property type="protein sequence ID" value="MDP5274968.1"/>
    <property type="molecule type" value="Genomic_DNA"/>
</dbReference>
<keyword evidence="4" id="KW-1185">Reference proteome</keyword>
<keyword evidence="1" id="KW-0129">CBS domain</keyword>
<dbReference type="PROSITE" id="PS51371">
    <property type="entry name" value="CBS"/>
    <property type="match status" value="1"/>
</dbReference>
<evidence type="ECO:0000259" key="2">
    <source>
        <dbReference type="PROSITE" id="PS51371"/>
    </source>
</evidence>
<name>A0ABT9J068_9BACL</name>
<protein>
    <submittedName>
        <fullName evidence="3">CBS domain-containing protein</fullName>
    </submittedName>
</protein>